<feature type="domain" description="LTD" evidence="6">
    <location>
        <begin position="1348"/>
        <end position="1479"/>
    </location>
</feature>
<dbReference type="Gene3D" id="2.60.40.1260">
    <property type="entry name" value="Lamin Tail domain"/>
    <property type="match status" value="1"/>
</dbReference>
<evidence type="ECO:0000313" key="8">
    <source>
        <dbReference type="Proteomes" id="UP000217289"/>
    </source>
</evidence>
<feature type="signal peptide" evidence="3">
    <location>
        <begin position="1"/>
        <end position="29"/>
    </location>
</feature>
<name>A0A250IA71_9BACT</name>
<feature type="compositionally biased region" description="Polar residues" evidence="2">
    <location>
        <begin position="1532"/>
        <end position="1554"/>
    </location>
</feature>
<dbReference type="PROSITE" id="PS51127">
    <property type="entry name" value="BIG1"/>
    <property type="match status" value="1"/>
</dbReference>
<dbReference type="RefSeq" id="WP_095976770.1">
    <property type="nucleotide sequence ID" value="NZ_CP022163.1"/>
</dbReference>
<evidence type="ECO:0000259" key="4">
    <source>
        <dbReference type="PROSITE" id="PS50853"/>
    </source>
</evidence>
<accession>A0A250IA71</accession>
<evidence type="ECO:0000259" key="5">
    <source>
        <dbReference type="PROSITE" id="PS51127"/>
    </source>
</evidence>
<dbReference type="InterPro" id="IPR001322">
    <property type="entry name" value="Lamin_tail_dom"/>
</dbReference>
<feature type="domain" description="Fibronectin type-III" evidence="4">
    <location>
        <begin position="455"/>
        <end position="562"/>
    </location>
</feature>
<feature type="chain" id="PRO_5012558124" evidence="3">
    <location>
        <begin position="30"/>
        <end position="1554"/>
    </location>
</feature>
<feature type="domain" description="Fibronectin type-III" evidence="4">
    <location>
        <begin position="869"/>
        <end position="977"/>
    </location>
</feature>
<sequence length="1554" mass="157169">MTHGPPPLARWLACSALLLGLSLTGTGCRDNPPPTPPAREMPDAERSSVEVNPARGARANGKDSVDIRVTVLKADGSPLAGRAVTVSASGLGNTVQQPSGPTDAEGVASAKLSSTVAESKTVTVSVEDEGGAVTLASRPSVEFVLESATRLAFTSVPGFGTAGEPLEALEVVIQNEAGETVAGASDTVTVSLGASPEGASLQGTVSMAAVNGVARFTSLVIEKAATDYTLVARVDGLPDATSPAFDVLPAAPASLRLTASETTVTAGNPVSLGLSVADAFGNMVTSYTGTVHFTSDDASASLPADYTFTPAAQGHHDFSGGVTLKTVGSRQVTVTDVGNPALSGSVSFSVLPGAARKLVFTQQPVDTSVRAPFGVQVTLTDALGNRVPASSPEVKLSLDKGGTLTGSTSVAPVDGVATFSGLSIAQENVGYTLTATAAGLDAATSAAFTLTDDVSPATPVLTQSGSTATSVTVAWTAVGDDGTEGTASSQELRYSTSDITSDAAFAAATPVSVGAPKPAGSAESAVINGLSQSRSYYVALKVTDNAGHSVRSASRLVSTLALNATQLAFSVQPQSGTAGVALAPIKVEIRDSAGALVDTATSAVTLTVVGASGFGPFTVSAVDGVATFSSVRIDQAGKGYTLQATAGSLTPATSSSFDIASAAASTLALTGLSSPVTAGTSQNVTVEARDAFGNLAAGYRGTVHFTSSDTKAVLPADTAFTSGDAGRKSFPVTLKTVGNQSVTVTDLANSALTATASTVVEQGSPAKLVFQSQPTNGTVRAVLSSVSVAITDAAGNVLSVGTPDISVHLVGGNASAVLGGTLTATPSSGVATFSALTVDQQGTGFRLEATAGSLDGASSNAFNIVDDLAPDAVTLRVEGTLTSTLIPLAWTAVGDDGMLGTASNYDLRYSTSPIDAASFDSATQVLTDPPLPAGSAEVVSVTGLTPNTRYYLALKVEDDAHNSSLSFASATTQTDPCIGAPACTPPADTCSADGVSRVTYTATCVDENNQPVCQRVETVTACPGADAVCYQAACDTAARPTGNQLAFSELMHSPTGSTTEYFELTNTTGQLLNLNGLTVTYQNSSKVTRSFQVGEGSVPVVVGRQGTFVLAHDKDLATNGGVSANYQYPDAIILDGSGQFSIAYENTPVTDFLYTPSFPQTPGKAMNLAAGVVGTFADASPWYWCDSTSALSGGDFGSPNAPNDTCGVVAAPPVDYCNVQYPKTIPTTPANTPLVIYSQFYEPGVTDRNTAGNDGYPYVSAQLGYGPSDTSAETWTWKAISFNGEYSATVSNNDEMIGTLRIATPGSYKYGFRYAFKDAATGTSSAWVYCDQNGVADPANGIFGTVTIESAVTPPLTNHVVISEFSGGSSANAKDEFIELYNPTNEPIVIGGWKVQYKSAAGTSYSNIAADTIPAGTVIQPKGYYLLVGTAYSNAAVPGDFTYSFDSSASTSGGGHVRIGPGLDGTVGAVAVDLLGYGTGNSPEGGAGHAAPSHPALGGSLERKAVSTSDSTSMGSGGADALRGNGYDTDDNSTNFVTRAVRNPQNSSSPTEAP</sequence>
<dbReference type="InterPro" id="IPR008964">
    <property type="entry name" value="Invasin/intimin_cell_adhesion"/>
</dbReference>
<comment type="similarity">
    <text evidence="1">Belongs to the intimin/invasin family.</text>
</comment>
<keyword evidence="3" id="KW-0732">Signal</keyword>
<feature type="compositionally biased region" description="Low complexity" evidence="2">
    <location>
        <begin position="1489"/>
        <end position="1499"/>
    </location>
</feature>
<feature type="region of interest" description="Disordered" evidence="2">
    <location>
        <begin position="1483"/>
        <end position="1554"/>
    </location>
</feature>
<dbReference type="KEGG" id="mbd:MEBOL_001497"/>
<dbReference type="InterPro" id="IPR003344">
    <property type="entry name" value="Big_1_dom"/>
</dbReference>
<dbReference type="Pfam" id="PF02369">
    <property type="entry name" value="Big_1"/>
    <property type="match status" value="1"/>
</dbReference>
<keyword evidence="8" id="KW-1185">Reference proteome</keyword>
<reference evidence="7 8" key="1">
    <citation type="submission" date="2017-06" db="EMBL/GenBank/DDBJ databases">
        <authorList>
            <person name="Kim H.J."/>
            <person name="Triplett B.A."/>
        </authorList>
    </citation>
    <scope>NUCLEOTIDE SEQUENCE [LARGE SCALE GENOMIC DNA]</scope>
    <source>
        <strain evidence="7 8">DSM 14713</strain>
    </source>
</reference>
<dbReference type="OrthoDB" id="5476141at2"/>
<dbReference type="SUPFAM" id="SSF49265">
    <property type="entry name" value="Fibronectin type III"/>
    <property type="match status" value="1"/>
</dbReference>
<feature type="domain" description="Big-1" evidence="5">
    <location>
        <begin position="47"/>
        <end position="144"/>
    </location>
</feature>
<dbReference type="Pfam" id="PF00932">
    <property type="entry name" value="LTD"/>
    <property type="match status" value="1"/>
</dbReference>
<organism evidence="7 8">
    <name type="scientific">Melittangium boletus DSM 14713</name>
    <dbReference type="NCBI Taxonomy" id="1294270"/>
    <lineage>
        <taxon>Bacteria</taxon>
        <taxon>Pseudomonadati</taxon>
        <taxon>Myxococcota</taxon>
        <taxon>Myxococcia</taxon>
        <taxon>Myxococcales</taxon>
        <taxon>Cystobacterineae</taxon>
        <taxon>Archangiaceae</taxon>
        <taxon>Melittangium</taxon>
    </lineage>
</organism>
<proteinExistence type="inferred from homology"/>
<dbReference type="InterPro" id="IPR036415">
    <property type="entry name" value="Lamin_tail_dom_sf"/>
</dbReference>
<evidence type="ECO:0000313" key="7">
    <source>
        <dbReference type="EMBL" id="ATB28052.1"/>
    </source>
</evidence>
<dbReference type="PROSITE" id="PS51841">
    <property type="entry name" value="LTD"/>
    <property type="match status" value="1"/>
</dbReference>
<dbReference type="PROSITE" id="PS50853">
    <property type="entry name" value="FN3"/>
    <property type="match status" value="2"/>
</dbReference>
<protein>
    <submittedName>
        <fullName evidence="7">Uncharacterized protein</fullName>
    </submittedName>
</protein>
<feature type="region of interest" description="Disordered" evidence="2">
    <location>
        <begin position="27"/>
        <end position="61"/>
    </location>
</feature>
<dbReference type="InterPro" id="IPR036116">
    <property type="entry name" value="FN3_sf"/>
</dbReference>
<evidence type="ECO:0000256" key="2">
    <source>
        <dbReference type="SAM" id="MobiDB-lite"/>
    </source>
</evidence>
<dbReference type="InterPro" id="IPR003961">
    <property type="entry name" value="FN3_dom"/>
</dbReference>
<dbReference type="Gene3D" id="2.60.40.10">
    <property type="entry name" value="Immunoglobulins"/>
    <property type="match status" value="3"/>
</dbReference>
<gene>
    <name evidence="7" type="ORF">MEBOL_001497</name>
</gene>
<evidence type="ECO:0000256" key="3">
    <source>
        <dbReference type="SAM" id="SignalP"/>
    </source>
</evidence>
<dbReference type="SUPFAM" id="SSF49373">
    <property type="entry name" value="Invasin/intimin cell-adhesion fragments"/>
    <property type="match status" value="1"/>
</dbReference>
<dbReference type="Proteomes" id="UP000217289">
    <property type="component" value="Chromosome"/>
</dbReference>
<evidence type="ECO:0000259" key="6">
    <source>
        <dbReference type="PROSITE" id="PS51841"/>
    </source>
</evidence>
<evidence type="ECO:0000256" key="1">
    <source>
        <dbReference type="ARBA" id="ARBA00010116"/>
    </source>
</evidence>
<dbReference type="SUPFAM" id="SSF74853">
    <property type="entry name" value="Lamin A/C globular tail domain"/>
    <property type="match status" value="1"/>
</dbReference>
<dbReference type="InterPro" id="IPR013783">
    <property type="entry name" value="Ig-like_fold"/>
</dbReference>
<dbReference type="EMBL" id="CP022163">
    <property type="protein sequence ID" value="ATB28052.1"/>
    <property type="molecule type" value="Genomic_DNA"/>
</dbReference>
<dbReference type="SMART" id="SM00634">
    <property type="entry name" value="BID_1"/>
    <property type="match status" value="1"/>
</dbReference>
<dbReference type="SMART" id="SM00060">
    <property type="entry name" value="FN3"/>
    <property type="match status" value="2"/>
</dbReference>